<proteinExistence type="predicted"/>
<dbReference type="EMBL" id="KI280834">
    <property type="protein sequence ID" value="ESA16707.1"/>
    <property type="molecule type" value="Genomic_DNA"/>
</dbReference>
<dbReference type="AlphaFoldDB" id="U9UAJ9"/>
<sequence>MPSNTSYSWYTMLVAQDPANRYAIQRPNGSWMVIDYSAGLRILNLHNEAKAFNFTIKDISIAEDQNHNAGYIFFRHQEAEQSLIPLLPGYVVYTTAGKKRFRLSILESNNQLLFFWEEFGSDFSYTDKKAQGVERLAFHCMLKQYGLESNTTIRTILGLYNPQIIYKLQKLVHEKFPLRYPSIFQRESLENLRNSAKKKEETLLRSLKRGQEEIDNFLCENDSNGNSQNILFGIQVESDGKVLPPKMTQVSMLKNLEYKQTIYSQNRTIKKLKEKVTSINNEAGNASETDITTLNSAEIQKLVEKEIDEKNWDRLFS</sequence>
<evidence type="ECO:0000313" key="1">
    <source>
        <dbReference type="EMBL" id="ESA16707.1"/>
    </source>
</evidence>
<reference evidence="1" key="1">
    <citation type="submission" date="2013-07" db="EMBL/GenBank/DDBJ databases">
        <title>The genome of an arbuscular mycorrhizal fungus provides insights into the evolution of the oldest plant symbiosis.</title>
        <authorList>
            <consortium name="DOE Joint Genome Institute"/>
            <person name="Tisserant E."/>
            <person name="Malbreil M."/>
            <person name="Kuo A."/>
            <person name="Kohler A."/>
            <person name="Symeonidi A."/>
            <person name="Balestrini R."/>
            <person name="Charron P."/>
            <person name="Duensing N."/>
            <person name="Frei-dit-Frey N."/>
            <person name="Gianinazzi-Pearson V."/>
            <person name="Gilbert B."/>
            <person name="Handa Y."/>
            <person name="Hijri M."/>
            <person name="Kaul R."/>
            <person name="Kawaguchi M."/>
            <person name="Krajinski F."/>
            <person name="Lammers P."/>
            <person name="Lapierre D."/>
            <person name="Masclaux F.G."/>
            <person name="Murat C."/>
            <person name="Morin E."/>
            <person name="Ndikumana S."/>
            <person name="Pagni M."/>
            <person name="Petitpierre D."/>
            <person name="Requena N."/>
            <person name="Rosikiewicz P."/>
            <person name="Riley R."/>
            <person name="Saito K."/>
            <person name="San Clemente H."/>
            <person name="Shapiro H."/>
            <person name="van Tuinen D."/>
            <person name="Becard G."/>
            <person name="Bonfante P."/>
            <person name="Paszkowski U."/>
            <person name="Shachar-Hill Y."/>
            <person name="Young J.P."/>
            <person name="Sanders I.R."/>
            <person name="Henrissat B."/>
            <person name="Rensing S.A."/>
            <person name="Grigoriev I.V."/>
            <person name="Corradi N."/>
            <person name="Roux C."/>
            <person name="Martin F."/>
        </authorList>
    </citation>
    <scope>NUCLEOTIDE SEQUENCE</scope>
    <source>
        <strain evidence="1">DAOM 197198</strain>
    </source>
</reference>
<name>U9UAJ9_RHIID</name>
<accession>U9UAJ9</accession>
<gene>
    <name evidence="1" type="ORF">GLOINDRAFT_22552</name>
</gene>
<protein>
    <submittedName>
        <fullName evidence="1">Uncharacterized protein</fullName>
    </submittedName>
</protein>
<dbReference type="HOGENOM" id="CLU_877572_0_0_1"/>
<organism evidence="1">
    <name type="scientific">Rhizophagus irregularis (strain DAOM 181602 / DAOM 197198 / MUCL 43194)</name>
    <name type="common">Arbuscular mycorrhizal fungus</name>
    <name type="synonym">Glomus intraradices</name>
    <dbReference type="NCBI Taxonomy" id="747089"/>
    <lineage>
        <taxon>Eukaryota</taxon>
        <taxon>Fungi</taxon>
        <taxon>Fungi incertae sedis</taxon>
        <taxon>Mucoromycota</taxon>
        <taxon>Glomeromycotina</taxon>
        <taxon>Glomeromycetes</taxon>
        <taxon>Glomerales</taxon>
        <taxon>Glomeraceae</taxon>
        <taxon>Rhizophagus</taxon>
    </lineage>
</organism>